<name>A0ABN9RKM0_9DINO</name>
<keyword evidence="3" id="KW-1185">Reference proteome</keyword>
<comment type="caution">
    <text evidence="2">The sequence shown here is derived from an EMBL/GenBank/DDBJ whole genome shotgun (WGS) entry which is preliminary data.</text>
</comment>
<feature type="region of interest" description="Disordered" evidence="1">
    <location>
        <begin position="602"/>
        <end position="631"/>
    </location>
</feature>
<organism evidence="2 3">
    <name type="scientific">Prorocentrum cordatum</name>
    <dbReference type="NCBI Taxonomy" id="2364126"/>
    <lineage>
        <taxon>Eukaryota</taxon>
        <taxon>Sar</taxon>
        <taxon>Alveolata</taxon>
        <taxon>Dinophyceae</taxon>
        <taxon>Prorocentrales</taxon>
        <taxon>Prorocentraceae</taxon>
        <taxon>Prorocentrum</taxon>
    </lineage>
</organism>
<evidence type="ECO:0000313" key="2">
    <source>
        <dbReference type="EMBL" id="CAK0819700.1"/>
    </source>
</evidence>
<evidence type="ECO:0000313" key="3">
    <source>
        <dbReference type="Proteomes" id="UP001189429"/>
    </source>
</evidence>
<accession>A0ABN9RKM0</accession>
<dbReference type="EMBL" id="CAUYUJ010007145">
    <property type="protein sequence ID" value="CAK0819700.1"/>
    <property type="molecule type" value="Genomic_DNA"/>
</dbReference>
<protein>
    <submittedName>
        <fullName evidence="2">Uncharacterized protein</fullName>
    </submittedName>
</protein>
<feature type="region of interest" description="Disordered" evidence="1">
    <location>
        <begin position="101"/>
        <end position="121"/>
    </location>
</feature>
<sequence length="793" mass="84682">MSAGWCCTSQTLPRPASASTACMVSATRHVATTTSGMPWSISRAWRRGRATLRRTCSASLTSRWTRLPGTGAPSAATSHRYPCSPCCRSDTGARVAAWQPTTAQPRLRQGPRASSPPLAPATEGLAGSALLGLSDMNLLLEEEARALRQKSAALAEALPSADGGRLATAAEARPAATLAHCASVCSQLAAAMDYIESMLRSQLVAAIGKEVTPAAFADYMRFHCRRLFAAPYAPSPFCFAVRRSEGHSPEGTVSIEQEPRDPGAESSIAEPIVTMVARSKRSHPMQFPLSASANVTFKGDRYLHAWLSHQFTGHANPKLALVSKARQFSSMIVMVGRIVSASVFEPKCAAIVQNKDELSIPLELSTIPTPKEFRDAIESLSPEQQRFAKAFRAMQLESTLFGALVIQIRPQLEKVLNLSEDSLAKEIKLTQDLMQLFIKYQIPSDLLSFDASTSARAQAPGDASTSAPAWAAEAARGEPVGGATASQRLSAVRENVKAMMAVIEDEKKEELQERTLAARFEAPLVDRGVVMDDLCDMMMPASMPAPVSASMSLGPKRAERMRSRRSVAESAVAMRCAVPCSAPMPPMAAAAAAPVPATAQAAPEAGSARLPPAQPSQWQPPAGDGAGDRVSEDAARDYTRVPREMDQQFEALDTDSALRPTIITPGDLWRKRSQRALLAKPSDATLDGDEQKRERVAAFDLLDALTKSGALPVEAASLHVLVAATHCFDKSVTDTVVQDNVSPIEKVERSSLITAATVHQVPVAALLEGSQLSRVRSSCPALFVEDGEANAVA</sequence>
<reference evidence="2" key="1">
    <citation type="submission" date="2023-10" db="EMBL/GenBank/DDBJ databases">
        <authorList>
            <person name="Chen Y."/>
            <person name="Shah S."/>
            <person name="Dougan E. K."/>
            <person name="Thang M."/>
            <person name="Chan C."/>
        </authorList>
    </citation>
    <scope>NUCLEOTIDE SEQUENCE [LARGE SCALE GENOMIC DNA]</scope>
</reference>
<proteinExistence type="predicted"/>
<evidence type="ECO:0000256" key="1">
    <source>
        <dbReference type="SAM" id="MobiDB-lite"/>
    </source>
</evidence>
<dbReference type="Proteomes" id="UP001189429">
    <property type="component" value="Unassembled WGS sequence"/>
</dbReference>
<gene>
    <name evidence="2" type="ORF">PCOR1329_LOCUS21638</name>
</gene>